<dbReference type="RefSeq" id="XP_028132290.1">
    <property type="nucleotide sequence ID" value="XM_028276489.1"/>
</dbReference>
<organism evidence="2">
    <name type="scientific">Diabrotica virgifera virgifera</name>
    <name type="common">western corn rootworm</name>
    <dbReference type="NCBI Taxonomy" id="50390"/>
    <lineage>
        <taxon>Eukaryota</taxon>
        <taxon>Metazoa</taxon>
        <taxon>Ecdysozoa</taxon>
        <taxon>Arthropoda</taxon>
        <taxon>Hexapoda</taxon>
        <taxon>Insecta</taxon>
        <taxon>Pterygota</taxon>
        <taxon>Neoptera</taxon>
        <taxon>Endopterygota</taxon>
        <taxon>Coleoptera</taxon>
        <taxon>Polyphaga</taxon>
        <taxon>Cucujiformia</taxon>
        <taxon>Chrysomeloidea</taxon>
        <taxon>Chrysomelidae</taxon>
        <taxon>Galerucinae</taxon>
        <taxon>Diabroticina</taxon>
        <taxon>Diabroticites</taxon>
        <taxon>Diabrotica</taxon>
    </lineage>
</organism>
<feature type="region of interest" description="Disordered" evidence="1">
    <location>
        <begin position="1"/>
        <end position="21"/>
    </location>
</feature>
<accession>A0A6P7FGC7</accession>
<sequence>MRGSGGVDCNSLATRGNNMDKNMETNIHEQPVVESPEGTTTQIAKPTTRKAVRVTSLEEVDLMTDEEVIQARLAGASKKKVKDLVGKGQDYIEAKRSVIKANFTKVFGRQEGSAAKSKEKAEQKLEMEMATQKPTKKRQRSDHSTPPAEVKKRPRKSEMTFTQALCSAKVAVVCDGFPEVKMEPTKLKAVQTSILEALERTPEGGPQIRLLKSTFKPGYHPEVRMEPTKLKAVQTSILEALERTPVTW</sequence>
<reference evidence="2" key="1">
    <citation type="submission" date="2025-08" db="UniProtKB">
        <authorList>
            <consortium name="RefSeq"/>
        </authorList>
    </citation>
    <scope>IDENTIFICATION</scope>
    <source>
        <tissue evidence="2">Whole insect</tissue>
    </source>
</reference>
<protein>
    <submittedName>
        <fullName evidence="2">Uncharacterized protein LOC114327780</fullName>
    </submittedName>
</protein>
<evidence type="ECO:0000313" key="2">
    <source>
        <dbReference type="RefSeq" id="XP_028132290.1"/>
    </source>
</evidence>
<feature type="region of interest" description="Disordered" evidence="1">
    <location>
        <begin position="110"/>
        <end position="157"/>
    </location>
</feature>
<name>A0A6P7FGC7_DIAVI</name>
<feature type="compositionally biased region" description="Polar residues" evidence="1">
    <location>
        <begin position="11"/>
        <end position="20"/>
    </location>
</feature>
<dbReference type="AlphaFoldDB" id="A0A6P7FGC7"/>
<gene>
    <name evidence="2" type="primary">LOC114327780</name>
</gene>
<feature type="compositionally biased region" description="Basic and acidic residues" evidence="1">
    <location>
        <begin position="116"/>
        <end position="127"/>
    </location>
</feature>
<dbReference type="InParanoid" id="A0A6P7FGC7"/>
<evidence type="ECO:0000256" key="1">
    <source>
        <dbReference type="SAM" id="MobiDB-lite"/>
    </source>
</evidence>
<proteinExistence type="predicted"/>